<keyword evidence="3" id="KW-1185">Reference proteome</keyword>
<feature type="domain" description="Glycosyltransferase 2-like" evidence="1">
    <location>
        <begin position="7"/>
        <end position="141"/>
    </location>
</feature>
<dbReference type="CDD" id="cd00761">
    <property type="entry name" value="Glyco_tranf_GTA_type"/>
    <property type="match status" value="1"/>
</dbReference>
<dbReference type="Proteomes" id="UP001595935">
    <property type="component" value="Unassembled WGS sequence"/>
</dbReference>
<dbReference type="InterPro" id="IPR029044">
    <property type="entry name" value="Nucleotide-diphossugar_trans"/>
</dbReference>
<protein>
    <submittedName>
        <fullName evidence="2">Glycosyltransferase family 2 protein</fullName>
    </submittedName>
</protein>
<reference evidence="3" key="1">
    <citation type="journal article" date="2019" name="Int. J. Syst. Evol. Microbiol.">
        <title>The Global Catalogue of Microorganisms (GCM) 10K type strain sequencing project: providing services to taxonomists for standard genome sequencing and annotation.</title>
        <authorList>
            <consortium name="The Broad Institute Genomics Platform"/>
            <consortium name="The Broad Institute Genome Sequencing Center for Infectious Disease"/>
            <person name="Wu L."/>
            <person name="Ma J."/>
        </authorList>
    </citation>
    <scope>NUCLEOTIDE SEQUENCE [LARGE SCALE GENOMIC DNA]</scope>
    <source>
        <strain evidence="3">WYCCWR 13023</strain>
    </source>
</reference>
<dbReference type="RefSeq" id="WP_213258904.1">
    <property type="nucleotide sequence ID" value="NZ_JAGYWA010000006.1"/>
</dbReference>
<dbReference type="Gene3D" id="3.90.550.10">
    <property type="entry name" value="Spore Coat Polysaccharide Biosynthesis Protein SpsA, Chain A"/>
    <property type="match status" value="1"/>
</dbReference>
<evidence type="ECO:0000313" key="3">
    <source>
        <dbReference type="Proteomes" id="UP001595935"/>
    </source>
</evidence>
<dbReference type="EMBL" id="JBHSGV010000006">
    <property type="protein sequence ID" value="MFC4748965.1"/>
    <property type="molecule type" value="Genomic_DNA"/>
</dbReference>
<dbReference type="PANTHER" id="PTHR22916:SF3">
    <property type="entry name" value="UDP-GLCNAC:BETAGAL BETA-1,3-N-ACETYLGLUCOSAMINYLTRANSFERASE-LIKE PROTEIN 1"/>
    <property type="match status" value="1"/>
</dbReference>
<comment type="caution">
    <text evidence="2">The sequence shown here is derived from an EMBL/GenBank/DDBJ whole genome shotgun (WGS) entry which is preliminary data.</text>
</comment>
<evidence type="ECO:0000313" key="2">
    <source>
        <dbReference type="EMBL" id="MFC4748965.1"/>
    </source>
</evidence>
<sequence>MTNPKISVIVPCYNQAQYLDECLESIFNQTYENWECIIIDDGSLDYTAKVARKWTEKDCRYIYLYKENGGLSSARNAGLDIAKGDYIQFLDADDCLSPQKISKSLAMIKDHSLDNIVVTHFKMFKDSTNDLLTSYCQLNQDILQYNEILFGWDFKFNIPIHCGFFSSALFRDFHFPIDLKAKEDWLMWLVFFQRDVQAVFIEEILAYYRTHDKSMTKSFPHMLEYTIAALDNLENIIPKEDYKLYLLYNIRKRIIDGENSRLLIAGLKERIVTSHKSLGYRIEKKIRNFFR</sequence>
<accession>A0ABV9PJG5</accession>
<evidence type="ECO:0000259" key="1">
    <source>
        <dbReference type="Pfam" id="PF00535"/>
    </source>
</evidence>
<name>A0ABV9PJG5_9FLAO</name>
<dbReference type="PANTHER" id="PTHR22916">
    <property type="entry name" value="GLYCOSYLTRANSFERASE"/>
    <property type="match status" value="1"/>
</dbReference>
<gene>
    <name evidence="2" type="ORF">ACFO5S_16035</name>
</gene>
<proteinExistence type="predicted"/>
<organism evidence="2 3">
    <name type="scientific">Flavobacterium branchiicola</name>
    <dbReference type="NCBI Taxonomy" id="1114875"/>
    <lineage>
        <taxon>Bacteria</taxon>
        <taxon>Pseudomonadati</taxon>
        <taxon>Bacteroidota</taxon>
        <taxon>Flavobacteriia</taxon>
        <taxon>Flavobacteriales</taxon>
        <taxon>Flavobacteriaceae</taxon>
        <taxon>Flavobacterium</taxon>
    </lineage>
</organism>
<dbReference type="InterPro" id="IPR001173">
    <property type="entry name" value="Glyco_trans_2-like"/>
</dbReference>
<dbReference type="Pfam" id="PF00535">
    <property type="entry name" value="Glycos_transf_2"/>
    <property type="match status" value="1"/>
</dbReference>
<dbReference type="SUPFAM" id="SSF53448">
    <property type="entry name" value="Nucleotide-diphospho-sugar transferases"/>
    <property type="match status" value="1"/>
</dbReference>